<evidence type="ECO:0000313" key="2">
    <source>
        <dbReference type="Proteomes" id="UP000318297"/>
    </source>
</evidence>
<dbReference type="SUPFAM" id="SSF52540">
    <property type="entry name" value="P-loop containing nucleoside triphosphate hydrolases"/>
    <property type="match status" value="1"/>
</dbReference>
<accession>A0A561DX31</accession>
<evidence type="ECO:0008006" key="3">
    <source>
        <dbReference type="Google" id="ProtNLM"/>
    </source>
</evidence>
<dbReference type="OrthoDB" id="9781848at2"/>
<reference evidence="1 2" key="1">
    <citation type="submission" date="2019-06" db="EMBL/GenBank/DDBJ databases">
        <title>Sequencing the genomes of 1000 actinobacteria strains.</title>
        <authorList>
            <person name="Klenk H.-P."/>
        </authorList>
    </citation>
    <scope>NUCLEOTIDE SEQUENCE [LARGE SCALE GENOMIC DNA]</scope>
    <source>
        <strain evidence="1 2">DSM 19560</strain>
    </source>
</reference>
<dbReference type="EMBL" id="VIVQ01000004">
    <property type="protein sequence ID" value="TWE07931.1"/>
    <property type="molecule type" value="Genomic_DNA"/>
</dbReference>
<comment type="caution">
    <text evidence="1">The sequence shown here is derived from an EMBL/GenBank/DDBJ whole genome shotgun (WGS) entry which is preliminary data.</text>
</comment>
<dbReference type="AlphaFoldDB" id="A0A561DX31"/>
<organism evidence="1 2">
    <name type="scientific">Rudaeicoccus suwonensis</name>
    <dbReference type="NCBI Taxonomy" id="657409"/>
    <lineage>
        <taxon>Bacteria</taxon>
        <taxon>Bacillati</taxon>
        <taxon>Actinomycetota</taxon>
        <taxon>Actinomycetes</taxon>
        <taxon>Micrococcales</taxon>
        <taxon>Dermacoccaceae</taxon>
        <taxon>Rudaeicoccus</taxon>
    </lineage>
</organism>
<sequence length="174" mass="19453">MTQSTGSATTHLVVIRGNSRTGKSTLSMALRERPMSVVGQDHVRRIVLKESLSGEHLDTVELLDLMVRFCLDSGRDVVLEGILYADLYGTMLTRLLADHVGHNHVYYLSAPFEETVRRHRLSPDTANWTSDDMRQWWHDEDLLGLPDEIVLDADAPAAQALSRITADLDAEGSR</sequence>
<dbReference type="InterPro" id="IPR027417">
    <property type="entry name" value="P-loop_NTPase"/>
</dbReference>
<evidence type="ECO:0000313" key="1">
    <source>
        <dbReference type="EMBL" id="TWE07931.1"/>
    </source>
</evidence>
<dbReference type="Gene3D" id="3.40.50.300">
    <property type="entry name" value="P-loop containing nucleotide triphosphate hydrolases"/>
    <property type="match status" value="1"/>
</dbReference>
<proteinExistence type="predicted"/>
<name>A0A561DX31_9MICO</name>
<keyword evidence="2" id="KW-1185">Reference proteome</keyword>
<dbReference type="RefSeq" id="WP_145230416.1">
    <property type="nucleotide sequence ID" value="NZ_VIVQ01000004.1"/>
</dbReference>
<protein>
    <recommendedName>
        <fullName evidence="3">Kinase</fullName>
    </recommendedName>
</protein>
<dbReference type="Proteomes" id="UP000318297">
    <property type="component" value="Unassembled WGS sequence"/>
</dbReference>
<gene>
    <name evidence="1" type="ORF">BKA23_3298</name>
</gene>